<accession>U4L5W3</accession>
<gene>
    <name evidence="7" type="ORF">PCON_07410</name>
</gene>
<dbReference type="STRING" id="1076935.U4L5W3"/>
<keyword evidence="8" id="KW-1185">Reference proteome</keyword>
<dbReference type="GO" id="GO:1990904">
    <property type="term" value="C:ribonucleoprotein complex"/>
    <property type="evidence" value="ECO:0007669"/>
    <property type="project" value="UniProtKB-KW"/>
</dbReference>
<dbReference type="GO" id="GO:0005739">
    <property type="term" value="C:mitochondrion"/>
    <property type="evidence" value="ECO:0007669"/>
    <property type="project" value="UniProtKB-SubCell"/>
</dbReference>
<evidence type="ECO:0000256" key="4">
    <source>
        <dbReference type="ARBA" id="ARBA00023128"/>
    </source>
</evidence>
<evidence type="ECO:0000256" key="5">
    <source>
        <dbReference type="ARBA" id="ARBA00023274"/>
    </source>
</evidence>
<evidence type="ECO:0000256" key="6">
    <source>
        <dbReference type="ARBA" id="ARBA00035183"/>
    </source>
</evidence>
<dbReference type="OrthoDB" id="6220758at2759"/>
<dbReference type="AlphaFoldDB" id="U4L5W3"/>
<dbReference type="InterPro" id="IPR018305">
    <property type="entry name" value="Ribosomal_m50"/>
</dbReference>
<keyword evidence="5" id="KW-0687">Ribonucleoprotein</keyword>
<sequence length="238" mass="26899">MAQRLHKKLWGDEVATPVDPYTRRIEQPVIPEEEINRENYVEALDARELPVLGLDVPLGTWEMDSFIPTTTLTETVAIHRAVHQAFVEVTEGVEPAEPAVESAEESQPQWLEDGLSGQGWVQTPVENLDVKFAIVKRILQLTGQKVPDATTSRAKTIADILEPLITRPKPKKLAEELAMVDELVALPNVKLHPTKVRRSDKERVIGRALPRHEEHDHVYEGIDVRVKPFKGHVTFKRT</sequence>
<evidence type="ECO:0000256" key="3">
    <source>
        <dbReference type="ARBA" id="ARBA00022980"/>
    </source>
</evidence>
<organism evidence="7 8">
    <name type="scientific">Pyronema omphalodes (strain CBS 100304)</name>
    <name type="common">Pyronema confluens</name>
    <dbReference type="NCBI Taxonomy" id="1076935"/>
    <lineage>
        <taxon>Eukaryota</taxon>
        <taxon>Fungi</taxon>
        <taxon>Dikarya</taxon>
        <taxon>Ascomycota</taxon>
        <taxon>Pezizomycotina</taxon>
        <taxon>Pezizomycetes</taxon>
        <taxon>Pezizales</taxon>
        <taxon>Pyronemataceae</taxon>
        <taxon>Pyronema</taxon>
    </lineage>
</organism>
<dbReference type="Proteomes" id="UP000018144">
    <property type="component" value="Unassembled WGS sequence"/>
</dbReference>
<dbReference type="Pfam" id="PF10501">
    <property type="entry name" value="Ribosomal_L50"/>
    <property type="match status" value="1"/>
</dbReference>
<proteinExistence type="inferred from homology"/>
<comment type="subcellular location">
    <subcellularLocation>
        <location evidence="1">Mitochondrion</location>
    </subcellularLocation>
</comment>
<dbReference type="EMBL" id="HF935378">
    <property type="protein sequence ID" value="CCX07821.1"/>
    <property type="molecule type" value="Genomic_DNA"/>
</dbReference>
<evidence type="ECO:0000256" key="2">
    <source>
        <dbReference type="ARBA" id="ARBA00008860"/>
    </source>
</evidence>
<dbReference type="eggNOG" id="ENOG502S9FC">
    <property type="taxonomic scope" value="Eukaryota"/>
</dbReference>
<protein>
    <recommendedName>
        <fullName evidence="6">Large ribosomal subunit protein mL50</fullName>
    </recommendedName>
</protein>
<keyword evidence="3" id="KW-0689">Ribosomal protein</keyword>
<keyword evidence="4" id="KW-0496">Mitochondrion</keyword>
<evidence type="ECO:0000256" key="1">
    <source>
        <dbReference type="ARBA" id="ARBA00004173"/>
    </source>
</evidence>
<evidence type="ECO:0000313" key="8">
    <source>
        <dbReference type="Proteomes" id="UP000018144"/>
    </source>
</evidence>
<name>U4L5W3_PYROM</name>
<comment type="similarity">
    <text evidence="2">Belongs to the mitochondrion-specific ribosomal protein mL50 family.</text>
</comment>
<dbReference type="GO" id="GO:0005840">
    <property type="term" value="C:ribosome"/>
    <property type="evidence" value="ECO:0007669"/>
    <property type="project" value="UniProtKB-KW"/>
</dbReference>
<reference evidence="7 8" key="1">
    <citation type="journal article" date="2013" name="PLoS Genet.">
        <title>The genome and development-dependent transcriptomes of Pyronema confluens: a window into fungal evolution.</title>
        <authorList>
            <person name="Traeger S."/>
            <person name="Altegoer F."/>
            <person name="Freitag M."/>
            <person name="Gabaldon T."/>
            <person name="Kempken F."/>
            <person name="Kumar A."/>
            <person name="Marcet-Houben M."/>
            <person name="Poggeler S."/>
            <person name="Stajich J.E."/>
            <person name="Nowrousian M."/>
        </authorList>
    </citation>
    <scope>NUCLEOTIDE SEQUENCE [LARGE SCALE GENOMIC DNA]</scope>
    <source>
        <strain evidence="8">CBS 100304</strain>
        <tissue evidence="7">Vegetative mycelium</tissue>
    </source>
</reference>
<evidence type="ECO:0000313" key="7">
    <source>
        <dbReference type="EMBL" id="CCX07821.1"/>
    </source>
</evidence>